<evidence type="ECO:0000313" key="1">
    <source>
        <dbReference type="EMBL" id="QUC68137.1"/>
    </source>
</evidence>
<sequence>MKSFLLPVGHYAGASLPSLLSALSCGAAVPVNGLDIFHITDRPVDPILVPMIRDLNQAHVLFDRADNNSFFPSSFAYASFRPELPSIGVLSSDPASAALLTALRGKGVPLSYKTDREAVEWAFSALLSSDADDLQPLRKLFDKLVNCQSSGEEYRVVVLCDLCDPFSSGVAFALLRFLHENLKIDSSILSLFCLAVSSSATVNEAKDLLSSSLRALASQNLVGKPDRSVPACADSVWLLSLPSSMVRSDDSLRILYTVLARRLANVFTSSEVPSAGLHTVSVPGVITFQSLGDQAVPFAAFLHAGTWLLADLIPAFQSYCDRPGSLRSLAPNTRNGLFRRLMQGDAVTPEQREVVTVIRRAFSAVLAEIVSMIHFMPDQLRLAEVSDPLWRRAVEACGKTVTVASEYYVSKEEAEESGIMDVKPVHRVSMADTEEEKARRRLEDIEVQLKTEIEARDKIFASVGGSWALPALLDCRRRCQEALDRASAQLESMSPDQDHLTVASLARRVRLLQAAVKRCDDDLAACTFTGQDASAAPEGLTPFSGQLLNAPAAEKLSALLNASESSADSIRKDLQAQMPTLLFGFTLSDVKTLFRHLLSCCKEESGSDPFTSLCLCTLDVSLREITPLRFLSAGDVPSIPMLPDMYPTAPLLKVSSLLPLLDESQDTAREAESGKRGLFAMLFLRQYRRRTADEASLVSETLKIDDSPVLRAWLSARASETVQLFSLEKEDIKVPFALVLPGKEFIPARLSTSHVPFIPSFAMPWFDEDSLSFRDPCSLLCEGDRAVLLEQMNAMTDPRPENLSKRLFNFLSDFRKELLRYQDPTGLPERLTLRLKAAFGLRLLPAFSDTLVRTVCYYERFLTDDTLAASLLNRKSFTPSACSVPDDIIYLYRDVPFARENSRTLLDAIPLPAESWILSLLDQECRTLSRASDEYHDHLVRELSLLLERYPDALSDARQVAFDLLEKAGLPVTDTDTELAWPWDTSSPSVNTILTESLGQDLASAALQPFSDYLTLFPARGNSIIGDSLMASMCVLAPSYVPEDEENAAAVAPDAILPPLSDGLCAALCRLPEGKTLIRPGLLSFERTENNAIRVALTLEGSFTVRLTRVYAEEEILNLYSHDIPTLAVWPNLPFAPEDWHAYFTYASLPEGFAVSVNTADGSSVTPEASSRTVCRTASFPTSFSLLKDGRSAGSVPNLLPQPDVIKQDVVTACVDFGSVGTSVIFSTGRQRRPLQGPTLVRTLINNPSLSRDLLRREFLPAVPVSALLPTASRIFRNVPGEAPLPFEDGIVLMSADLQDVLSIPSEALYTCLKWEEEKGRSVSLCLHQIMLMSALQARSDGAHTLLWRFSVPDEMAKTGRENLTALFASLADQVCKEAGFPNPDKVPPVTFAAESSALGAYFRFCASEDTRGGFMVMDIGACTADISLFLRGREQAVRTCQIPLGVHYMLLPSLLRNPSLLREELSFIQDPSIQQDLLMLEKTFINAKADPSALRHSRLALDNFIADHYRYVLPGLLQNPMNGMPTYLGSVLLLHFSFLMMLSGLVLLQIAADPGKNDFLPEQMTLCLSGRGSLLPESLPDPYKAALWHFLTMFRNRRVASLSFLFSSEKKMEIPVGLSMLEDVTPGIPAASTVPAAISVRPEELLPQFILRFAKEFPASAEVLFHGFFTGDFYHPFTPWGESVISEAIASCFTAQTEHRPYDALSAWITTLIDMVQTHTS</sequence>
<accession>A0AC61MYK3</accession>
<organism evidence="1 2">
    <name type="scientific">Aristaeella hokkaidonensis</name>
    <dbReference type="NCBI Taxonomy" id="3046382"/>
    <lineage>
        <taxon>Bacteria</taxon>
        <taxon>Bacillati</taxon>
        <taxon>Bacillota</taxon>
        <taxon>Clostridia</taxon>
        <taxon>Eubacteriales</taxon>
        <taxon>Aristaeellaceae</taxon>
        <taxon>Aristaeella</taxon>
    </lineage>
</organism>
<gene>
    <name evidence="1" type="ORF">JYE49_05440</name>
</gene>
<proteinExistence type="predicted"/>
<dbReference type="Proteomes" id="UP000682782">
    <property type="component" value="Chromosome"/>
</dbReference>
<name>A0AC61MYK3_9FIRM</name>
<keyword evidence="2" id="KW-1185">Reference proteome</keyword>
<reference evidence="1" key="1">
    <citation type="submission" date="2021-01" db="EMBL/GenBank/DDBJ databases">
        <title>Complete genome sequence of Clostridiales bacterium R-7.</title>
        <authorList>
            <person name="Mahoney-Kurpe S.C."/>
            <person name="Palevich N."/>
            <person name="Koike S."/>
            <person name="Moon C.D."/>
            <person name="Attwood G.T."/>
        </authorList>
    </citation>
    <scope>NUCLEOTIDE SEQUENCE</scope>
    <source>
        <strain evidence="1">R-7</strain>
    </source>
</reference>
<dbReference type="EMBL" id="CP068393">
    <property type="protein sequence ID" value="QUC68137.1"/>
    <property type="molecule type" value="Genomic_DNA"/>
</dbReference>
<protein>
    <submittedName>
        <fullName evidence="1">Uncharacterized protein</fullName>
    </submittedName>
</protein>
<evidence type="ECO:0000313" key="2">
    <source>
        <dbReference type="Proteomes" id="UP000682782"/>
    </source>
</evidence>